<dbReference type="SUPFAM" id="SSF48452">
    <property type="entry name" value="TPR-like"/>
    <property type="match status" value="1"/>
</dbReference>
<dbReference type="SMART" id="SM00064">
    <property type="entry name" value="FYVE"/>
    <property type="match status" value="1"/>
</dbReference>
<accession>A0AAV1T2K4</accession>
<dbReference type="InterPro" id="IPR013083">
    <property type="entry name" value="Znf_RING/FYVE/PHD"/>
</dbReference>
<feature type="domain" description="FYVE-type" evidence="7">
    <location>
        <begin position="28"/>
        <end position="88"/>
    </location>
</feature>
<evidence type="ECO:0000256" key="3">
    <source>
        <dbReference type="ARBA" id="ARBA00022833"/>
    </source>
</evidence>
<name>A0AAV1T2K4_9STRA</name>
<dbReference type="GO" id="GO:0008270">
    <property type="term" value="F:zinc ion binding"/>
    <property type="evidence" value="ECO:0007669"/>
    <property type="project" value="UniProtKB-KW"/>
</dbReference>
<dbReference type="Pfam" id="PF01363">
    <property type="entry name" value="FYVE"/>
    <property type="match status" value="1"/>
</dbReference>
<sequence length="948" mass="108254">MPQPQAPPPRPAGRRGNSAVAEFTPKRWQVEDHCGICSLEFSLLNTRHHCRACGLSVCGKHSKSKAIVPTSLSKVPQRVCDKCYPRCHAIAMGLMPPSVRRDQPDDKLRRHVSEAQNDQGPNGPRAKQNRIVEGARRDNRTWNGDDDFREQQQVLQQYGDDQRARLLARDRHGKHPRARSPQAAGSPHVRDPREVVSMRGNPTHDRLARDRALHPRDLFNDNDRRRNNGPRENAGRSGDIRGRDLRERDPRLRERDPRLQERDPRLRERDPHVREREPRLQEREPRLRENDLREREPRLRDKDLRERDPRLREKDLRERDPRLREKDLRERDPRLRGKDLRERDPRLREKDLRDRDQHKHDSRDRDPRKVELRSKELQGRDLRERERRERDVRARDPRERERKDRALHPRDLFDDTPSKRGSRDHHVGKERRRVVNTLPSGKRKHDPKEVPIPNFFKQASGKHGTQISSSGRTTSSTLSNVGAGMSAHEDVNAQVPVPKAKPKRPPSRKEKELQSAFADSTFSIFSLAGSDHSDVESEAPDHAGKKVAARKFGKSRSDSVSWESKEKKEHLDFSASSSSLKGFGVSEITQKYLAPKPPKAVPHKSSWKSPIEEDCESKESSVEPRRHKEDPRGYKTEKKGNALPPRPRKHGDGARGEAHIAGSLHQRGKPVDGKICKSSEISKRSSAELNPTPMQTLPSSECSEFEATQLSLSNDKCADGDEKNDEVLSELLATSEDGKEDLIAELRAKKAVIAGIDPASLDAKEKAPTTATYELTTRDTEIMQQISEQEAVVLQHQKDLPALLDMYVEATRRAKKAQRELQKARVRASHCKKAHAAVARAIRSGRLYMKQKEYMAAILELSRAIGIERSNATLWFMMAECRLMVSQPIAAEEACMTSLNLQPTGAAVAMLGRIMHERGRHDEAIECYLSALGRNDESEDEAEEDEYQ</sequence>
<evidence type="ECO:0000256" key="1">
    <source>
        <dbReference type="ARBA" id="ARBA00022723"/>
    </source>
</evidence>
<evidence type="ECO:0000256" key="5">
    <source>
        <dbReference type="SAM" id="Coils"/>
    </source>
</evidence>
<evidence type="ECO:0000313" key="9">
    <source>
        <dbReference type="Proteomes" id="UP001162060"/>
    </source>
</evidence>
<comment type="caution">
    <text evidence="8">The sequence shown here is derived from an EMBL/GenBank/DDBJ whole genome shotgun (WGS) entry which is preliminary data.</text>
</comment>
<keyword evidence="2 4" id="KW-0863">Zinc-finger</keyword>
<feature type="compositionally biased region" description="Basic and acidic residues" evidence="6">
    <location>
        <begin position="99"/>
        <end position="113"/>
    </location>
</feature>
<dbReference type="PROSITE" id="PS50178">
    <property type="entry name" value="ZF_FYVE"/>
    <property type="match status" value="1"/>
</dbReference>
<feature type="region of interest" description="Disordered" evidence="6">
    <location>
        <begin position="592"/>
        <end position="706"/>
    </location>
</feature>
<evidence type="ECO:0000256" key="4">
    <source>
        <dbReference type="PROSITE-ProRule" id="PRU00091"/>
    </source>
</evidence>
<feature type="compositionally biased region" description="Basic and acidic residues" evidence="6">
    <location>
        <begin position="188"/>
        <end position="226"/>
    </location>
</feature>
<feature type="compositionally biased region" description="Basic and acidic residues" evidence="6">
    <location>
        <begin position="563"/>
        <end position="572"/>
    </location>
</feature>
<organism evidence="8 9">
    <name type="scientific">Peronospora matthiolae</name>
    <dbReference type="NCBI Taxonomy" id="2874970"/>
    <lineage>
        <taxon>Eukaryota</taxon>
        <taxon>Sar</taxon>
        <taxon>Stramenopiles</taxon>
        <taxon>Oomycota</taxon>
        <taxon>Peronosporomycetes</taxon>
        <taxon>Peronosporales</taxon>
        <taxon>Peronosporaceae</taxon>
        <taxon>Peronospora</taxon>
    </lineage>
</organism>
<dbReference type="Proteomes" id="UP001162060">
    <property type="component" value="Unassembled WGS sequence"/>
</dbReference>
<dbReference type="SUPFAM" id="SSF57903">
    <property type="entry name" value="FYVE/PHD zinc finger"/>
    <property type="match status" value="1"/>
</dbReference>
<feature type="region of interest" description="Disordered" evidence="6">
    <location>
        <begin position="532"/>
        <end position="580"/>
    </location>
</feature>
<dbReference type="AlphaFoldDB" id="A0AAV1T2K4"/>
<proteinExistence type="predicted"/>
<keyword evidence="1" id="KW-0479">Metal-binding</keyword>
<evidence type="ECO:0000313" key="8">
    <source>
        <dbReference type="EMBL" id="CAK7898214.1"/>
    </source>
</evidence>
<dbReference type="InterPro" id="IPR011011">
    <property type="entry name" value="Znf_FYVE_PHD"/>
</dbReference>
<dbReference type="PANTHER" id="PTHR39490:SF8">
    <property type="entry name" value="ZINC FINGER FYVE DOMAIN-CONTAINING PROTEIN 21"/>
    <property type="match status" value="1"/>
</dbReference>
<feature type="region of interest" description="Disordered" evidence="6">
    <location>
        <begin position="336"/>
        <end position="515"/>
    </location>
</feature>
<dbReference type="PANTHER" id="PTHR39490">
    <property type="entry name" value="ARRESTIN DOMAIN-CONTAINING PROTEIN D"/>
    <property type="match status" value="1"/>
</dbReference>
<feature type="region of interest" description="Disordered" evidence="6">
    <location>
        <begin position="170"/>
        <end position="288"/>
    </location>
</feature>
<keyword evidence="5" id="KW-0175">Coiled coil</keyword>
<evidence type="ECO:0000256" key="6">
    <source>
        <dbReference type="SAM" id="MobiDB-lite"/>
    </source>
</evidence>
<dbReference type="InterPro" id="IPR000306">
    <property type="entry name" value="Znf_FYVE"/>
</dbReference>
<dbReference type="InterPro" id="IPR017455">
    <property type="entry name" value="Znf_FYVE-rel"/>
</dbReference>
<feature type="compositionally biased region" description="Basic and acidic residues" evidence="6">
    <location>
        <begin position="617"/>
        <end position="640"/>
    </location>
</feature>
<feature type="compositionally biased region" description="Basic and acidic residues" evidence="6">
    <location>
        <begin position="336"/>
        <end position="418"/>
    </location>
</feature>
<dbReference type="Gene3D" id="1.25.40.10">
    <property type="entry name" value="Tetratricopeptide repeat domain"/>
    <property type="match status" value="1"/>
</dbReference>
<dbReference type="EMBL" id="CAKLBY020000016">
    <property type="protein sequence ID" value="CAK7898214.1"/>
    <property type="molecule type" value="Genomic_DNA"/>
</dbReference>
<feature type="compositionally biased region" description="Basic and acidic residues" evidence="6">
    <location>
        <begin position="238"/>
        <end position="288"/>
    </location>
</feature>
<feature type="compositionally biased region" description="Basic residues" evidence="6">
    <location>
        <begin position="545"/>
        <end position="554"/>
    </location>
</feature>
<feature type="coiled-coil region" evidence="5">
    <location>
        <begin position="807"/>
        <end position="834"/>
    </location>
</feature>
<feature type="compositionally biased region" description="Polar residues" evidence="6">
    <location>
        <begin position="687"/>
        <end position="706"/>
    </location>
</feature>
<evidence type="ECO:0000259" key="7">
    <source>
        <dbReference type="PROSITE" id="PS50178"/>
    </source>
</evidence>
<dbReference type="InterPro" id="IPR052113">
    <property type="entry name" value="FYVE-type_Zinc_Finger"/>
</dbReference>
<feature type="compositionally biased region" description="Low complexity" evidence="6">
    <location>
        <begin position="465"/>
        <end position="479"/>
    </location>
</feature>
<dbReference type="CDD" id="cd15760">
    <property type="entry name" value="FYVE_scVPS27p_like"/>
    <property type="match status" value="1"/>
</dbReference>
<protein>
    <recommendedName>
        <fullName evidence="7">FYVE-type domain-containing protein</fullName>
    </recommendedName>
</protein>
<feature type="compositionally biased region" description="Basic and acidic residues" evidence="6">
    <location>
        <begin position="532"/>
        <end position="544"/>
    </location>
</feature>
<reference evidence="8" key="1">
    <citation type="submission" date="2024-01" db="EMBL/GenBank/DDBJ databases">
        <authorList>
            <person name="Webb A."/>
        </authorList>
    </citation>
    <scope>NUCLEOTIDE SEQUENCE</scope>
    <source>
        <strain evidence="8">Pm1</strain>
    </source>
</reference>
<evidence type="ECO:0000256" key="2">
    <source>
        <dbReference type="ARBA" id="ARBA00022771"/>
    </source>
</evidence>
<dbReference type="Gene3D" id="3.30.40.10">
    <property type="entry name" value="Zinc/RING finger domain, C3HC4 (zinc finger)"/>
    <property type="match status" value="1"/>
</dbReference>
<keyword evidence="3" id="KW-0862">Zinc</keyword>
<gene>
    <name evidence="8" type="ORF">PM001_LOCUS1585</name>
</gene>
<dbReference type="InterPro" id="IPR011990">
    <property type="entry name" value="TPR-like_helical_dom_sf"/>
</dbReference>
<feature type="compositionally biased region" description="Basic residues" evidence="6">
    <location>
        <begin position="420"/>
        <end position="434"/>
    </location>
</feature>
<feature type="region of interest" description="Disordered" evidence="6">
    <location>
        <begin position="95"/>
        <end position="148"/>
    </location>
</feature>
<feature type="compositionally biased region" description="Basic and acidic residues" evidence="6">
    <location>
        <begin position="669"/>
        <end position="686"/>
    </location>
</feature>